<dbReference type="EMBL" id="JADNYJ010000005">
    <property type="protein sequence ID" value="KAF8911172.1"/>
    <property type="molecule type" value="Genomic_DNA"/>
</dbReference>
<dbReference type="AlphaFoldDB" id="A0A9P5P0C6"/>
<comment type="caution">
    <text evidence="3">The sequence shown here is derived from an EMBL/GenBank/DDBJ whole genome shotgun (WGS) entry which is preliminary data.</text>
</comment>
<organism evidence="3 4">
    <name type="scientific">Gymnopilus junonius</name>
    <name type="common">Spectacular rustgill mushroom</name>
    <name type="synonym">Gymnopilus spectabilis subsp. junonius</name>
    <dbReference type="NCBI Taxonomy" id="109634"/>
    <lineage>
        <taxon>Eukaryota</taxon>
        <taxon>Fungi</taxon>
        <taxon>Dikarya</taxon>
        <taxon>Basidiomycota</taxon>
        <taxon>Agaricomycotina</taxon>
        <taxon>Agaricomycetes</taxon>
        <taxon>Agaricomycetidae</taxon>
        <taxon>Agaricales</taxon>
        <taxon>Agaricineae</taxon>
        <taxon>Hymenogastraceae</taxon>
        <taxon>Gymnopilus</taxon>
    </lineage>
</organism>
<evidence type="ECO:0000256" key="1">
    <source>
        <dbReference type="SAM" id="MobiDB-lite"/>
    </source>
</evidence>
<accession>A0A9P5P0C6</accession>
<proteinExistence type="predicted"/>
<gene>
    <name evidence="3" type="ORF">CPB84DRAFT_1958283</name>
</gene>
<sequence length="256" mass="28844">MTGAMTLLFDLIWLALEITARLVRSAVAKACLSVPVPPPNWNSSVFCRPWNSSSVPYYARSLSIMVGSETKCVCQRQRRSAASIRRPRDIRSWLLEPEEYFGLQRFLEKEVPMMSMRQVGVVMLEDIIPTVIEISSGTSPKALLLQRRTSQMTGTPPCVQSTLECLTSPFSLWDAPSPSLNKAPFTSPALRPTRNMKEVNFTTLTAASERVSEILRESRRRLDAGEDSNTARREARLKRSQELSAVRKYKARSSVF</sequence>
<feature type="compositionally biased region" description="Basic and acidic residues" evidence="1">
    <location>
        <begin position="223"/>
        <end position="241"/>
    </location>
</feature>
<keyword evidence="4" id="KW-1185">Reference proteome</keyword>
<evidence type="ECO:0000313" key="3">
    <source>
        <dbReference type="EMBL" id="KAF8911172.1"/>
    </source>
</evidence>
<reference evidence="3" key="1">
    <citation type="submission" date="2020-11" db="EMBL/GenBank/DDBJ databases">
        <authorList>
            <consortium name="DOE Joint Genome Institute"/>
            <person name="Ahrendt S."/>
            <person name="Riley R."/>
            <person name="Andreopoulos W."/>
            <person name="LaButti K."/>
            <person name="Pangilinan J."/>
            <person name="Ruiz-duenas F.J."/>
            <person name="Barrasa J.M."/>
            <person name="Sanchez-Garcia M."/>
            <person name="Camarero S."/>
            <person name="Miyauchi S."/>
            <person name="Serrano A."/>
            <person name="Linde D."/>
            <person name="Babiker R."/>
            <person name="Drula E."/>
            <person name="Ayuso-Fernandez I."/>
            <person name="Pacheco R."/>
            <person name="Padilla G."/>
            <person name="Ferreira P."/>
            <person name="Barriuso J."/>
            <person name="Kellner H."/>
            <person name="Castanera R."/>
            <person name="Alfaro M."/>
            <person name="Ramirez L."/>
            <person name="Pisabarro A.G."/>
            <person name="Kuo A."/>
            <person name="Tritt A."/>
            <person name="Lipzen A."/>
            <person name="He G."/>
            <person name="Yan M."/>
            <person name="Ng V."/>
            <person name="Cullen D."/>
            <person name="Martin F."/>
            <person name="Rosso M.-N."/>
            <person name="Henrissat B."/>
            <person name="Hibbett D."/>
            <person name="Martinez A.T."/>
            <person name="Grigoriev I.V."/>
        </authorList>
    </citation>
    <scope>NUCLEOTIDE SEQUENCE</scope>
    <source>
        <strain evidence="3">AH 44721</strain>
    </source>
</reference>
<dbReference type="OrthoDB" id="3050348at2759"/>
<protein>
    <submittedName>
        <fullName evidence="3">Uncharacterized protein</fullName>
    </submittedName>
</protein>
<feature type="region of interest" description="Disordered" evidence="1">
    <location>
        <begin position="223"/>
        <end position="243"/>
    </location>
</feature>
<name>A0A9P5P0C6_GYMJU</name>
<feature type="chain" id="PRO_5040490406" evidence="2">
    <location>
        <begin position="21"/>
        <end position="256"/>
    </location>
</feature>
<evidence type="ECO:0000256" key="2">
    <source>
        <dbReference type="SAM" id="SignalP"/>
    </source>
</evidence>
<keyword evidence="2" id="KW-0732">Signal</keyword>
<dbReference type="Proteomes" id="UP000724874">
    <property type="component" value="Unassembled WGS sequence"/>
</dbReference>
<feature type="signal peptide" evidence="2">
    <location>
        <begin position="1"/>
        <end position="20"/>
    </location>
</feature>
<evidence type="ECO:0000313" key="4">
    <source>
        <dbReference type="Proteomes" id="UP000724874"/>
    </source>
</evidence>